<accession>A0A4U0TR03</accession>
<comment type="catalytic activity">
    <reaction evidence="1 10">
        <text>1D-myo-inositol 1,3,4,5,6-pentakisphosphate + ATP = 1D-myo-inositol hexakisphosphate + ADP + H(+)</text>
        <dbReference type="Rhea" id="RHEA:20313"/>
        <dbReference type="ChEBI" id="CHEBI:15378"/>
        <dbReference type="ChEBI" id="CHEBI:30616"/>
        <dbReference type="ChEBI" id="CHEBI:57733"/>
        <dbReference type="ChEBI" id="CHEBI:58130"/>
        <dbReference type="ChEBI" id="CHEBI:456216"/>
        <dbReference type="EC" id="2.7.1.158"/>
    </reaction>
</comment>
<evidence type="ECO:0000256" key="6">
    <source>
        <dbReference type="ARBA" id="ARBA00022679"/>
    </source>
</evidence>
<proteinExistence type="inferred from homology"/>
<evidence type="ECO:0000256" key="3">
    <source>
        <dbReference type="ARBA" id="ARBA00008305"/>
    </source>
</evidence>
<gene>
    <name evidence="11" type="ORF">B0A50_06816</name>
</gene>
<comment type="function">
    <text evidence="10">Phosphorylates Ins(1,3,4,5,6)P5 at position 2 to form Ins(1,2,3,4,5,6)P6 (InsP6 or phytate).</text>
</comment>
<protein>
    <recommendedName>
        <fullName evidence="5 10">Inositol-pentakisphosphate 2-kinase</fullName>
        <ecNumber evidence="4 10">2.7.1.158</ecNumber>
    </recommendedName>
</protein>
<dbReference type="EC" id="2.7.1.158" evidence="4 10"/>
<evidence type="ECO:0000256" key="7">
    <source>
        <dbReference type="ARBA" id="ARBA00022741"/>
    </source>
</evidence>
<comment type="domain">
    <text evidence="10">The EXKPK motif is conserved in inositol-pentakisphosphate 2-kinases of both family 1 and 2.</text>
</comment>
<keyword evidence="7 10" id="KW-0547">Nucleotide-binding</keyword>
<name>A0A4U0TR03_9PEZI</name>
<evidence type="ECO:0000256" key="10">
    <source>
        <dbReference type="RuleBase" id="RU364126"/>
    </source>
</evidence>
<dbReference type="Proteomes" id="UP000308549">
    <property type="component" value="Unassembled WGS sequence"/>
</dbReference>
<keyword evidence="12" id="KW-1185">Reference proteome</keyword>
<evidence type="ECO:0000256" key="4">
    <source>
        <dbReference type="ARBA" id="ARBA00012023"/>
    </source>
</evidence>
<dbReference type="GO" id="GO:0035299">
    <property type="term" value="F:inositol-1,3,4,5,6-pentakisphosphate 2-kinase activity"/>
    <property type="evidence" value="ECO:0007669"/>
    <property type="project" value="UniProtKB-EC"/>
</dbReference>
<dbReference type="PANTHER" id="PTHR14456">
    <property type="entry name" value="INOSITOL POLYPHOSPHATE KINASE 1"/>
    <property type="match status" value="1"/>
</dbReference>
<evidence type="ECO:0000256" key="5">
    <source>
        <dbReference type="ARBA" id="ARBA00014846"/>
    </source>
</evidence>
<dbReference type="EMBL" id="NAJL01000045">
    <property type="protein sequence ID" value="TKA24346.1"/>
    <property type="molecule type" value="Genomic_DNA"/>
</dbReference>
<evidence type="ECO:0000256" key="9">
    <source>
        <dbReference type="ARBA" id="ARBA00022840"/>
    </source>
</evidence>
<evidence type="ECO:0000313" key="12">
    <source>
        <dbReference type="Proteomes" id="UP000308549"/>
    </source>
</evidence>
<dbReference type="Gene3D" id="3.30.200.110">
    <property type="entry name" value="Inositol-pentakisphosphate 2-kinase, N-lobe"/>
    <property type="match status" value="1"/>
</dbReference>
<evidence type="ECO:0000256" key="1">
    <source>
        <dbReference type="ARBA" id="ARBA00001774"/>
    </source>
</evidence>
<keyword evidence="8 10" id="KW-0418">Kinase</keyword>
<evidence type="ECO:0000256" key="2">
    <source>
        <dbReference type="ARBA" id="ARBA00003979"/>
    </source>
</evidence>
<dbReference type="GO" id="GO:0005524">
    <property type="term" value="F:ATP binding"/>
    <property type="evidence" value="ECO:0007669"/>
    <property type="project" value="UniProtKB-KW"/>
</dbReference>
<comment type="caution">
    <text evidence="11">The sequence shown here is derived from an EMBL/GenBank/DDBJ whole genome shotgun (WGS) entry which is preliminary data.</text>
</comment>
<dbReference type="InterPro" id="IPR043001">
    <property type="entry name" value="IP5_2-K_N_lobe"/>
</dbReference>
<reference evidence="11 12" key="1">
    <citation type="submission" date="2017-03" db="EMBL/GenBank/DDBJ databases">
        <title>Genomes of endolithic fungi from Antarctica.</title>
        <authorList>
            <person name="Coleine C."/>
            <person name="Masonjones S."/>
            <person name="Stajich J.E."/>
        </authorList>
    </citation>
    <scope>NUCLEOTIDE SEQUENCE [LARGE SCALE GENOMIC DNA]</scope>
    <source>
        <strain evidence="11 12">CCFEE 6315</strain>
    </source>
</reference>
<comment type="similarity">
    <text evidence="3">Belongs to the IPK1 type 1 family.</text>
</comment>
<dbReference type="Pfam" id="PF06090">
    <property type="entry name" value="Ins_P5_2-kin"/>
    <property type="match status" value="2"/>
</dbReference>
<dbReference type="InterPro" id="IPR009286">
    <property type="entry name" value="Ins_P5_2-kin"/>
</dbReference>
<dbReference type="GO" id="GO:0032958">
    <property type="term" value="P:inositol phosphate biosynthetic process"/>
    <property type="evidence" value="ECO:0007669"/>
    <property type="project" value="TreeGrafter"/>
</dbReference>
<evidence type="ECO:0000313" key="11">
    <source>
        <dbReference type="EMBL" id="TKA24346.1"/>
    </source>
</evidence>
<organism evidence="11 12">
    <name type="scientific">Salinomyces thailandicus</name>
    <dbReference type="NCBI Taxonomy" id="706561"/>
    <lineage>
        <taxon>Eukaryota</taxon>
        <taxon>Fungi</taxon>
        <taxon>Dikarya</taxon>
        <taxon>Ascomycota</taxon>
        <taxon>Pezizomycotina</taxon>
        <taxon>Dothideomycetes</taxon>
        <taxon>Dothideomycetidae</taxon>
        <taxon>Mycosphaerellales</taxon>
        <taxon>Teratosphaeriaceae</taxon>
        <taxon>Salinomyces</taxon>
    </lineage>
</organism>
<keyword evidence="9 10" id="KW-0067">ATP-binding</keyword>
<evidence type="ECO:0000256" key="8">
    <source>
        <dbReference type="ARBA" id="ARBA00022777"/>
    </source>
</evidence>
<dbReference type="OrthoDB" id="272370at2759"/>
<sequence length="347" mass="38964">MDLSNYTPTPQSAFPPRLWFAQKHESLAAQVSIQRPVDRPAAPCVTLYLNEGGANFVFKFSPQDCQDPSMQLQGPVPLLRIRKNLSHVQGAEQQLQAFNEHFRPLFPPQHLIEHELVELDEGAVPALNASLKRYKRPSNRSGDVMAEDEKYGLLVTDMSPLPREARLVQLKPKWLAQSPTAPRDAKRCRTCALRAQRAARGVRTATDAQESCPLALVSENVEDRRQAAAAATQDKTLQVYIVRDALPLFKTLREKQQEFDARGVLDDVDDAATADVCKAMTLRDCTLFLHSGPLGIEARLGDLDMKQPEKLDKWRSVERSLIDEGWYGNAEPGDAWTEEKVCLLSRR</sequence>
<comment type="function">
    <text evidence="2">Has kinase activity and phosphorylates inositol-1,3,4,5,6-pentakisphosphate (Ins(1,3,4,5,6)P5) to produce 1,2,3,4,5,6-hexakisphosphate (InsP6), also known as phytate.</text>
</comment>
<dbReference type="PANTHER" id="PTHR14456:SF2">
    <property type="entry name" value="INOSITOL-PENTAKISPHOSPHATE 2-KINASE"/>
    <property type="match status" value="1"/>
</dbReference>
<keyword evidence="6 10" id="KW-0808">Transferase</keyword>
<dbReference type="AlphaFoldDB" id="A0A4U0TR03"/>
<dbReference type="GO" id="GO:0005634">
    <property type="term" value="C:nucleus"/>
    <property type="evidence" value="ECO:0007669"/>
    <property type="project" value="TreeGrafter"/>
</dbReference>